<dbReference type="EMBL" id="JACXVP010000001">
    <property type="protein sequence ID" value="KAG5632088.1"/>
    <property type="molecule type" value="Genomic_DNA"/>
</dbReference>
<evidence type="ECO:0000313" key="1">
    <source>
        <dbReference type="EMBL" id="KAG5632088.1"/>
    </source>
</evidence>
<evidence type="ECO:0000313" key="2">
    <source>
        <dbReference type="Proteomes" id="UP000824120"/>
    </source>
</evidence>
<keyword evidence="2" id="KW-1185">Reference proteome</keyword>
<comment type="caution">
    <text evidence="1">The sequence shown here is derived from an EMBL/GenBank/DDBJ whole genome shotgun (WGS) entry which is preliminary data.</text>
</comment>
<name>A0A9J6B607_SOLCO</name>
<reference evidence="1 2" key="1">
    <citation type="submission" date="2020-09" db="EMBL/GenBank/DDBJ databases">
        <title>De no assembly of potato wild relative species, Solanum commersonii.</title>
        <authorList>
            <person name="Cho K."/>
        </authorList>
    </citation>
    <scope>NUCLEOTIDE SEQUENCE [LARGE SCALE GENOMIC DNA]</scope>
    <source>
        <strain evidence="1">LZ3.2</strain>
        <tissue evidence="1">Leaf</tissue>
    </source>
</reference>
<dbReference type="AlphaFoldDB" id="A0A9J6B607"/>
<gene>
    <name evidence="1" type="ORF">H5410_003805</name>
</gene>
<protein>
    <submittedName>
        <fullName evidence="1">Uncharacterized protein</fullName>
    </submittedName>
</protein>
<sequence>MLATTWALDDLKGKFAPLISDTTPRWIRVGAPIDKKDLHIMPSMNESILHHHKADCQQSILTHK</sequence>
<dbReference type="Proteomes" id="UP000824120">
    <property type="component" value="Chromosome 1"/>
</dbReference>
<dbReference type="PANTHER" id="PTHR33180">
    <property type="entry name" value="PHOTOSYSTEM II CP43 REACTION CENTER PROTEIN"/>
    <property type="match status" value="1"/>
</dbReference>
<accession>A0A9J6B607</accession>
<dbReference type="PANTHER" id="PTHR33180:SF31">
    <property type="entry name" value="POLYPROTEIN PROTEIN"/>
    <property type="match status" value="1"/>
</dbReference>
<proteinExistence type="predicted"/>
<organism evidence="1 2">
    <name type="scientific">Solanum commersonii</name>
    <name type="common">Commerson's wild potato</name>
    <name type="synonym">Commerson's nightshade</name>
    <dbReference type="NCBI Taxonomy" id="4109"/>
    <lineage>
        <taxon>Eukaryota</taxon>
        <taxon>Viridiplantae</taxon>
        <taxon>Streptophyta</taxon>
        <taxon>Embryophyta</taxon>
        <taxon>Tracheophyta</taxon>
        <taxon>Spermatophyta</taxon>
        <taxon>Magnoliopsida</taxon>
        <taxon>eudicotyledons</taxon>
        <taxon>Gunneridae</taxon>
        <taxon>Pentapetalae</taxon>
        <taxon>asterids</taxon>
        <taxon>lamiids</taxon>
        <taxon>Solanales</taxon>
        <taxon>Solanaceae</taxon>
        <taxon>Solanoideae</taxon>
        <taxon>Solaneae</taxon>
        <taxon>Solanum</taxon>
    </lineage>
</organism>